<feature type="transmembrane region" description="Helical" evidence="6">
    <location>
        <begin position="396"/>
        <end position="422"/>
    </location>
</feature>
<feature type="transmembrane region" description="Helical" evidence="6">
    <location>
        <begin position="101"/>
        <end position="123"/>
    </location>
</feature>
<gene>
    <name evidence="8" type="ORF">XE03_1563</name>
</gene>
<feature type="transmembrane region" description="Helical" evidence="6">
    <location>
        <begin position="501"/>
        <end position="534"/>
    </location>
</feature>
<dbReference type="Pfam" id="PF03553">
    <property type="entry name" value="Na_H_antiporter"/>
    <property type="match status" value="1"/>
</dbReference>
<keyword evidence="5 6" id="KW-0472">Membrane</keyword>
<dbReference type="AlphaFoldDB" id="A0A101I186"/>
<dbReference type="InterPro" id="IPR018461">
    <property type="entry name" value="Na/H_Antiport_NhaC-like_C"/>
</dbReference>
<dbReference type="PATRIC" id="fig|1635277.3.peg.925"/>
<dbReference type="PANTHER" id="PTHR43478">
    <property type="entry name" value="NA+/H+ ANTIPORTER-RELATED"/>
    <property type="match status" value="1"/>
</dbReference>
<comment type="subcellular location">
    <subcellularLocation>
        <location evidence="1">Cell membrane</location>
        <topology evidence="1">Multi-pass membrane protein</topology>
    </subcellularLocation>
</comment>
<evidence type="ECO:0000259" key="7">
    <source>
        <dbReference type="Pfam" id="PF03553"/>
    </source>
</evidence>
<feature type="domain" description="Na+/H+ antiporter NhaC-like C-terminal" evidence="7">
    <location>
        <begin position="196"/>
        <end position="512"/>
    </location>
</feature>
<proteinExistence type="predicted"/>
<evidence type="ECO:0000256" key="5">
    <source>
        <dbReference type="ARBA" id="ARBA00023136"/>
    </source>
</evidence>
<feature type="transmembrane region" description="Helical" evidence="6">
    <location>
        <begin position="363"/>
        <end position="384"/>
    </location>
</feature>
<keyword evidence="2" id="KW-1003">Cell membrane</keyword>
<comment type="caution">
    <text evidence="8">The sequence shown here is derived from an EMBL/GenBank/DDBJ whole genome shotgun (WGS) entry which is preliminary data.</text>
</comment>
<evidence type="ECO:0000256" key="4">
    <source>
        <dbReference type="ARBA" id="ARBA00022989"/>
    </source>
</evidence>
<evidence type="ECO:0000256" key="1">
    <source>
        <dbReference type="ARBA" id="ARBA00004651"/>
    </source>
</evidence>
<feature type="transmembrane region" description="Helical" evidence="6">
    <location>
        <begin position="7"/>
        <end position="27"/>
    </location>
</feature>
<accession>A0A101I186</accession>
<sequence>MKRRNKFNRFFIAILSVLIILSFLSIMGWANEEESTGTYGLWSLVPPILAIILCIILREALISLLIAVLVGATILHNGNLWSGLEKTANILVAQVADSWNASIILFFFLVGGLMGMIFFSGGGQGFLESISKKAHNAKRAQIFSWLGGIVIFIDDYANSAFIGNLFRPLSDKYHVSREKLSYIVDSTAAPVSSIFLISTWIGYQVGLIGDSLPAGIEVSPYFLWLQSIPYSFYSIFAIVMVGIIVYTGRDFGPMLKAEYRARTTHELWAKEARPLAGTSELKVAQKALPKSINLWLPILLLVILSFYFMWASGGGSSAESFSQAISDADAMFSILLATLISFLVAMILYLAQKIASVAEIMDSFLNGARMMVYATLILISAWAIKGVCDELGTAPFIVNALAGVLSPLILPILTFIISAFIAICTGTSWGTMGIVVPIVIPLGVSVGVSLPLVISSVLTGAVMGDHCSPISDTTVMSSTFAGSDHIDHVRTQFPYALTAALIAVICYLLAGFGIPVIIVLVIGIVLLYLMVYILSSISAKQLGITFPLEKAVSSKK</sequence>
<dbReference type="GO" id="GO:0005886">
    <property type="term" value="C:plasma membrane"/>
    <property type="evidence" value="ECO:0007669"/>
    <property type="project" value="UniProtKB-SubCell"/>
</dbReference>
<feature type="transmembrane region" description="Helical" evidence="6">
    <location>
        <begin position="223"/>
        <end position="246"/>
    </location>
</feature>
<evidence type="ECO:0000313" key="9">
    <source>
        <dbReference type="Proteomes" id="UP000053467"/>
    </source>
</evidence>
<feature type="transmembrane region" description="Helical" evidence="6">
    <location>
        <begin position="330"/>
        <end position="351"/>
    </location>
</feature>
<dbReference type="Proteomes" id="UP000053467">
    <property type="component" value="Unassembled WGS sequence"/>
</dbReference>
<evidence type="ECO:0000256" key="3">
    <source>
        <dbReference type="ARBA" id="ARBA00022692"/>
    </source>
</evidence>
<name>A0A101I186_UNCT6</name>
<organism evidence="8 9">
    <name type="scientific">candidate division TA06 bacterium 34_109</name>
    <dbReference type="NCBI Taxonomy" id="1635277"/>
    <lineage>
        <taxon>Bacteria</taxon>
        <taxon>Bacteria division TA06</taxon>
    </lineage>
</organism>
<protein>
    <submittedName>
        <fullName evidence="8">Na+/H+ antiporter NhaC</fullName>
    </submittedName>
</protein>
<evidence type="ECO:0000256" key="2">
    <source>
        <dbReference type="ARBA" id="ARBA00022475"/>
    </source>
</evidence>
<reference evidence="9" key="1">
    <citation type="journal article" date="2015" name="MBio">
        <title>Genome-Resolved Metagenomic Analysis Reveals Roles for Candidate Phyla and Other Microbial Community Members in Biogeochemical Transformations in Oil Reservoirs.</title>
        <authorList>
            <person name="Hu P."/>
            <person name="Tom L."/>
            <person name="Singh A."/>
            <person name="Thomas B.C."/>
            <person name="Baker B.J."/>
            <person name="Piceno Y.M."/>
            <person name="Andersen G.L."/>
            <person name="Banfield J.F."/>
        </authorList>
    </citation>
    <scope>NUCLEOTIDE SEQUENCE [LARGE SCALE GENOMIC DNA]</scope>
</reference>
<feature type="transmembrane region" description="Helical" evidence="6">
    <location>
        <begin position="434"/>
        <end position="454"/>
    </location>
</feature>
<evidence type="ECO:0000313" key="8">
    <source>
        <dbReference type="EMBL" id="KUK86368.1"/>
    </source>
</evidence>
<feature type="transmembrane region" description="Helical" evidence="6">
    <location>
        <begin position="39"/>
        <end position="57"/>
    </location>
</feature>
<keyword evidence="4 6" id="KW-1133">Transmembrane helix</keyword>
<evidence type="ECO:0000256" key="6">
    <source>
        <dbReference type="SAM" id="Phobius"/>
    </source>
</evidence>
<dbReference type="EMBL" id="LGGX01000021">
    <property type="protein sequence ID" value="KUK86368.1"/>
    <property type="molecule type" value="Genomic_DNA"/>
</dbReference>
<dbReference type="PANTHER" id="PTHR43478:SF1">
    <property type="entry name" value="NA+_H+ ANTIPORTER NHAC-LIKE C-TERMINAL DOMAIN-CONTAINING PROTEIN"/>
    <property type="match status" value="1"/>
</dbReference>
<feature type="transmembrane region" description="Helical" evidence="6">
    <location>
        <begin position="64"/>
        <end position="81"/>
    </location>
</feature>
<keyword evidence="3 6" id="KW-0812">Transmembrane</keyword>
<feature type="transmembrane region" description="Helical" evidence="6">
    <location>
        <begin position="292"/>
        <end position="310"/>
    </location>
</feature>